<evidence type="ECO:0000256" key="4">
    <source>
        <dbReference type="ARBA" id="ARBA00005382"/>
    </source>
</evidence>
<evidence type="ECO:0000256" key="13">
    <source>
        <dbReference type="SAM" id="SignalP"/>
    </source>
</evidence>
<evidence type="ECO:0000256" key="10">
    <source>
        <dbReference type="ARBA" id="ARBA00050474"/>
    </source>
</evidence>
<dbReference type="GO" id="GO:0042391">
    <property type="term" value="P:regulation of membrane potential"/>
    <property type="evidence" value="ECO:0007669"/>
    <property type="project" value="UniProtKB-ARBA"/>
</dbReference>
<dbReference type="SUPFAM" id="SSF51011">
    <property type="entry name" value="Glycosyl hydrolase domain"/>
    <property type="match status" value="1"/>
</dbReference>
<dbReference type="Gene3D" id="3.20.20.80">
    <property type="entry name" value="Glycosidases"/>
    <property type="match status" value="1"/>
</dbReference>
<dbReference type="GO" id="GO:0006680">
    <property type="term" value="P:glucosylceramide catabolic process"/>
    <property type="evidence" value="ECO:0007669"/>
    <property type="project" value="TreeGrafter"/>
</dbReference>
<evidence type="ECO:0000256" key="11">
    <source>
        <dbReference type="ARBA" id="ARBA00051345"/>
    </source>
</evidence>
<evidence type="ECO:0000313" key="15">
    <source>
        <dbReference type="EMBL" id="GMS97778.1"/>
    </source>
</evidence>
<evidence type="ECO:0000256" key="7">
    <source>
        <dbReference type="ARBA" id="ARBA00022801"/>
    </source>
</evidence>
<dbReference type="InterPro" id="IPR001139">
    <property type="entry name" value="Glyco_hydro_30"/>
</dbReference>
<sequence>MILGLRISLLALVVLVHSTPDCISRMFPEGIVCVCNATHCDDIEPLDRIPRGNAVIYRTNVQGERMDKITRKQTTQPDGLLIELDPSTVYQEILGFGAAFTDSTGINILSLPKDAQDKVMRQYFGPTGTEYTIGRVPIASTDFSYSQYSYADVDGDFELKSFALPKDDFEYKIPFIKRAIELQASTGGLRLFASPWSPPAWMKTNGEMKGGGKLRGDVDGPYYVTWANYFVKFFEAYLAQGIPFWAVTPQNEPTTGSDPDYTWQTMFFDAQGESDFVKNHLGPAMRKSNASREVIVIGLDDNRFALPEWADVMFSDPAVSSYVAGIGVHWYNDTNSNISLLATTHERHPDKFLLATEACNGWLKVQEKGVRLGWFHRAELYAHSVISDLNNWVAGWTDWNMVLDMEGGFTWALNYVDAPIIVNESFGEFYKQPMYYALAHFSKFLKPGARRVKVDLPDHSSEVFVLGAVMVDGKRYVTVLNRNDTEDVTVSLHEKGVGSVYSTVTVPVHSLVTV</sequence>
<dbReference type="GO" id="GO:0007040">
    <property type="term" value="P:lysosome organization"/>
    <property type="evidence" value="ECO:0007669"/>
    <property type="project" value="UniProtKB-ARBA"/>
</dbReference>
<dbReference type="EC" id="3.2.1.45" evidence="5 12"/>
<protein>
    <recommendedName>
        <fullName evidence="5 12">Glucosylceramidase</fullName>
        <ecNumber evidence="5 12">3.2.1.45</ecNumber>
    </recommendedName>
</protein>
<evidence type="ECO:0000313" key="16">
    <source>
        <dbReference type="Proteomes" id="UP001432027"/>
    </source>
</evidence>
<dbReference type="GO" id="GO:0051246">
    <property type="term" value="P:regulation of protein metabolic process"/>
    <property type="evidence" value="ECO:0007669"/>
    <property type="project" value="UniProtKB-ARBA"/>
</dbReference>
<dbReference type="GO" id="GO:0030163">
    <property type="term" value="P:protein catabolic process"/>
    <property type="evidence" value="ECO:0007669"/>
    <property type="project" value="UniProtKB-ARBA"/>
</dbReference>
<organism evidence="15 16">
    <name type="scientific">Pristionchus entomophagus</name>
    <dbReference type="NCBI Taxonomy" id="358040"/>
    <lineage>
        <taxon>Eukaryota</taxon>
        <taxon>Metazoa</taxon>
        <taxon>Ecdysozoa</taxon>
        <taxon>Nematoda</taxon>
        <taxon>Chromadorea</taxon>
        <taxon>Rhabditida</taxon>
        <taxon>Rhabditina</taxon>
        <taxon>Diplogasteromorpha</taxon>
        <taxon>Diplogasteroidea</taxon>
        <taxon>Neodiplogasteridae</taxon>
        <taxon>Pristionchus</taxon>
    </lineage>
</organism>
<dbReference type="GO" id="GO:0032006">
    <property type="term" value="P:regulation of TOR signaling"/>
    <property type="evidence" value="ECO:0007669"/>
    <property type="project" value="UniProtKB-ARBA"/>
</dbReference>
<keyword evidence="7 12" id="KW-0378">Hydrolase</keyword>
<evidence type="ECO:0000256" key="9">
    <source>
        <dbReference type="ARBA" id="ARBA00023098"/>
    </source>
</evidence>
<keyword evidence="8 12" id="KW-0746">Sphingolipid metabolism</keyword>
<dbReference type="GO" id="GO:0005102">
    <property type="term" value="F:signaling receptor binding"/>
    <property type="evidence" value="ECO:0007669"/>
    <property type="project" value="UniProtKB-ARBA"/>
</dbReference>
<dbReference type="GO" id="GO:0006066">
    <property type="term" value="P:alcohol metabolic process"/>
    <property type="evidence" value="ECO:0007669"/>
    <property type="project" value="UniProtKB-ARBA"/>
</dbReference>
<feature type="signal peptide" evidence="13">
    <location>
        <begin position="1"/>
        <end position="18"/>
    </location>
</feature>
<dbReference type="InterPro" id="IPR017853">
    <property type="entry name" value="GH"/>
</dbReference>
<dbReference type="GO" id="GO:0004348">
    <property type="term" value="F:glucosylceramidase activity"/>
    <property type="evidence" value="ECO:0007669"/>
    <property type="project" value="UniProtKB-EC"/>
</dbReference>
<evidence type="ECO:0000256" key="5">
    <source>
        <dbReference type="ARBA" id="ARBA00012658"/>
    </source>
</evidence>
<reference evidence="15" key="1">
    <citation type="submission" date="2023-10" db="EMBL/GenBank/DDBJ databases">
        <title>Genome assembly of Pristionchus species.</title>
        <authorList>
            <person name="Yoshida K."/>
            <person name="Sommer R.J."/>
        </authorList>
    </citation>
    <scope>NUCLEOTIDE SEQUENCE</scope>
    <source>
        <strain evidence="15">RS0144</strain>
    </source>
</reference>
<dbReference type="FunFam" id="3.20.20.80:FF:000030">
    <property type="entry name" value="Lysosomal acid glucosylceramidase"/>
    <property type="match status" value="1"/>
</dbReference>
<accession>A0AAV5TU84</accession>
<evidence type="ECO:0000256" key="1">
    <source>
        <dbReference type="ARBA" id="ARBA00001013"/>
    </source>
</evidence>
<comment type="catalytic activity">
    <reaction evidence="10">
        <text>a beta-D-glucosylceramide + H2O = an N-acyl-sphingoid base + D-glucose</text>
        <dbReference type="Rhea" id="RHEA:81447"/>
        <dbReference type="ChEBI" id="CHEBI:4167"/>
        <dbReference type="ChEBI" id="CHEBI:15377"/>
        <dbReference type="ChEBI" id="CHEBI:83264"/>
        <dbReference type="ChEBI" id="CHEBI:83273"/>
    </reaction>
    <physiologicalReaction direction="left-to-right" evidence="10">
        <dbReference type="Rhea" id="RHEA:81448"/>
    </physiologicalReaction>
</comment>
<dbReference type="Pfam" id="PF02055">
    <property type="entry name" value="Glyco_hydro_30"/>
    <property type="match status" value="1"/>
</dbReference>
<dbReference type="Proteomes" id="UP001432027">
    <property type="component" value="Unassembled WGS sequence"/>
</dbReference>
<dbReference type="PRINTS" id="PR00843">
    <property type="entry name" value="GLHYDRLASE30"/>
</dbReference>
<dbReference type="GO" id="GO:0008202">
    <property type="term" value="P:steroid metabolic process"/>
    <property type="evidence" value="ECO:0007669"/>
    <property type="project" value="UniProtKB-ARBA"/>
</dbReference>
<dbReference type="GO" id="GO:0016758">
    <property type="term" value="F:hexosyltransferase activity"/>
    <property type="evidence" value="ECO:0007669"/>
    <property type="project" value="UniProtKB-ARBA"/>
</dbReference>
<comment type="catalytic activity">
    <reaction evidence="1">
        <text>a beta-D-glucosyl-(1&lt;-&gt;1')-N-acylsphing-4-enine + H2O = an N-acylsphing-4-enine + D-glucose</text>
        <dbReference type="Rhea" id="RHEA:13269"/>
        <dbReference type="ChEBI" id="CHEBI:4167"/>
        <dbReference type="ChEBI" id="CHEBI:15377"/>
        <dbReference type="ChEBI" id="CHEBI:22801"/>
        <dbReference type="ChEBI" id="CHEBI:52639"/>
        <dbReference type="EC" id="3.2.1.45"/>
    </reaction>
    <physiologicalReaction direction="left-to-right" evidence="1">
        <dbReference type="Rhea" id="RHEA:13270"/>
    </physiologicalReaction>
</comment>
<comment type="similarity">
    <text evidence="4 12">Belongs to the glycosyl hydrolase 30 family.</text>
</comment>
<evidence type="ECO:0000256" key="3">
    <source>
        <dbReference type="ARBA" id="ARBA00004991"/>
    </source>
</evidence>
<feature type="non-terminal residue" evidence="15">
    <location>
        <position position="514"/>
    </location>
</feature>
<dbReference type="PANTHER" id="PTHR11069">
    <property type="entry name" value="GLUCOSYLCERAMIDASE"/>
    <property type="match status" value="1"/>
</dbReference>
<dbReference type="AlphaFoldDB" id="A0AAV5TU84"/>
<dbReference type="GO" id="GO:0010605">
    <property type="term" value="P:negative regulation of macromolecule metabolic process"/>
    <property type="evidence" value="ECO:0007669"/>
    <property type="project" value="UniProtKB-ARBA"/>
</dbReference>
<keyword evidence="12" id="KW-0326">Glycosidase</keyword>
<dbReference type="InterPro" id="IPR033453">
    <property type="entry name" value="Glyco_hydro_30_TIM-barrel"/>
</dbReference>
<dbReference type="GO" id="GO:0005764">
    <property type="term" value="C:lysosome"/>
    <property type="evidence" value="ECO:0007669"/>
    <property type="project" value="UniProtKB-ARBA"/>
</dbReference>
<comment type="catalytic activity">
    <reaction evidence="11">
        <text>an N-acyl-1-beta-D-glucosyl-15-methylhexadecasphing-4-enine + H2O = an N-acyl-15-methylhexadecasphing-4-enine + D-glucose</text>
        <dbReference type="Rhea" id="RHEA:34755"/>
        <dbReference type="ChEBI" id="CHEBI:4167"/>
        <dbReference type="ChEBI" id="CHEBI:15377"/>
        <dbReference type="ChEBI" id="CHEBI:70815"/>
        <dbReference type="ChEBI" id="CHEBI:70846"/>
    </reaction>
    <physiologicalReaction direction="left-to-right" evidence="11">
        <dbReference type="Rhea" id="RHEA:34756"/>
    </physiologicalReaction>
</comment>
<dbReference type="PANTHER" id="PTHR11069:SF23">
    <property type="entry name" value="LYSOSOMAL ACID GLUCOSYLCERAMIDASE"/>
    <property type="match status" value="1"/>
</dbReference>
<evidence type="ECO:0000259" key="14">
    <source>
        <dbReference type="Pfam" id="PF02055"/>
    </source>
</evidence>
<gene>
    <name evidence="15" type="ORF">PENTCL1PPCAC_19953</name>
</gene>
<dbReference type="GO" id="GO:0006914">
    <property type="term" value="P:autophagy"/>
    <property type="evidence" value="ECO:0007669"/>
    <property type="project" value="UniProtKB-ARBA"/>
</dbReference>
<keyword evidence="6 13" id="KW-0732">Signal</keyword>
<comment type="caution">
    <text evidence="15">The sequence shown here is derived from an EMBL/GenBank/DDBJ whole genome shotgun (WGS) entry which is preliminary data.</text>
</comment>
<evidence type="ECO:0000256" key="6">
    <source>
        <dbReference type="ARBA" id="ARBA00022729"/>
    </source>
</evidence>
<dbReference type="GO" id="GO:0005774">
    <property type="term" value="C:vacuolar membrane"/>
    <property type="evidence" value="ECO:0007669"/>
    <property type="project" value="UniProtKB-ARBA"/>
</dbReference>
<dbReference type="SUPFAM" id="SSF51445">
    <property type="entry name" value="(Trans)glycosidases"/>
    <property type="match status" value="1"/>
</dbReference>
<evidence type="ECO:0000256" key="2">
    <source>
        <dbReference type="ARBA" id="ARBA00004760"/>
    </source>
</evidence>
<evidence type="ECO:0000256" key="12">
    <source>
        <dbReference type="RuleBase" id="RU361188"/>
    </source>
</evidence>
<keyword evidence="16" id="KW-1185">Reference proteome</keyword>
<keyword evidence="9 12" id="KW-0443">Lipid metabolism</keyword>
<comment type="pathway">
    <text evidence="3">Sphingolipid metabolism.</text>
</comment>
<feature type="chain" id="PRO_5043753099" description="Glucosylceramidase" evidence="13">
    <location>
        <begin position="19"/>
        <end position="514"/>
    </location>
</feature>
<feature type="domain" description="Glycosyl hydrolase family 30 TIM-barrel" evidence="14">
    <location>
        <begin position="93"/>
        <end position="445"/>
    </location>
</feature>
<comment type="pathway">
    <text evidence="2">Lipid metabolism; sphingolipid metabolism.</text>
</comment>
<evidence type="ECO:0000256" key="8">
    <source>
        <dbReference type="ARBA" id="ARBA00022919"/>
    </source>
</evidence>
<dbReference type="GO" id="GO:0016241">
    <property type="term" value="P:regulation of macroautophagy"/>
    <property type="evidence" value="ECO:0007669"/>
    <property type="project" value="UniProtKB-ARBA"/>
</dbReference>
<name>A0AAV5TU84_9BILA</name>
<proteinExistence type="inferred from homology"/>
<dbReference type="EMBL" id="BTSX01000004">
    <property type="protein sequence ID" value="GMS97778.1"/>
    <property type="molecule type" value="Genomic_DNA"/>
</dbReference>